<evidence type="ECO:0000313" key="5">
    <source>
        <dbReference type="EMBL" id="RAI46079.1"/>
    </source>
</evidence>
<dbReference type="AlphaFoldDB" id="A0A327L563"/>
<accession>A0A327L563</accession>
<dbReference type="Proteomes" id="UP000249130">
    <property type="component" value="Unassembled WGS sequence"/>
</dbReference>
<keyword evidence="2" id="KW-0326">Glycosidase</keyword>
<evidence type="ECO:0000256" key="1">
    <source>
        <dbReference type="ARBA" id="ARBA00022801"/>
    </source>
</evidence>
<sequence>MASRLDIGGGQEHKGSDYRPGGRRRHTSTGRRRPCTGGSPTPRHGTAAPPTGWRQGWRPPPTRHSPPALRGDRVPDWIRNAVFWHVYPLGFLGAERDAGPQTPVTHRLRRLEPWLDYAADLGASGLMLGPIFASSTHGYDTLDHFRIDPRLGDDADFDALAGAAKARGMRLVLDGVFNHLGRGHPAFTEVLAQGRSAPRADWFRLSWPRGDGPGQTPDYATFEGHGELPALDHDNPAVADLVADVMTHWLRRGADGFRLDAAYAVPTRFWATVMARVRTACPDAYVFGEVIHGDYAGFVREARIDATTQYELWKAIWSAIVDQNFFELAWAMTRHEALLDTFVPQTFLGNHDVTRLASRIVDERHVAHAVVILFTCAGTPSIYAGDEQGFRGFKEDRPGGDDDVRPAFPETPDGLAPYGWPMHELHRSLIALRRLNPWLHAARTRSVALANHHMVYETRGAGGESLTVALNLSDRDITETAPGAARVIAGAATLGRSGTAKATVTLPPHGWAILAP</sequence>
<evidence type="ECO:0000313" key="6">
    <source>
        <dbReference type="Proteomes" id="UP000249130"/>
    </source>
</evidence>
<reference evidence="5 6" key="1">
    <citation type="submission" date="2017-07" db="EMBL/GenBank/DDBJ databases">
        <title>Draft Genome Sequences of Select Purple Nonsulfur Bacteria.</title>
        <authorList>
            <person name="Lasarre B."/>
            <person name="Mckinlay J.B."/>
        </authorList>
    </citation>
    <scope>NUCLEOTIDE SEQUENCE [LARGE SCALE GENOMIC DNA]</scope>
    <source>
        <strain evidence="5 6">DSM 5909</strain>
    </source>
</reference>
<dbReference type="OrthoDB" id="9805159at2"/>
<evidence type="ECO:0000256" key="2">
    <source>
        <dbReference type="ARBA" id="ARBA00023295"/>
    </source>
</evidence>
<keyword evidence="6" id="KW-1185">Reference proteome</keyword>
<feature type="compositionally biased region" description="Basic residues" evidence="3">
    <location>
        <begin position="21"/>
        <end position="34"/>
    </location>
</feature>
<dbReference type="Pfam" id="PF00128">
    <property type="entry name" value="Alpha-amylase"/>
    <property type="match status" value="1"/>
</dbReference>
<dbReference type="InterPro" id="IPR006047">
    <property type="entry name" value="GH13_cat_dom"/>
</dbReference>
<protein>
    <submittedName>
        <fullName evidence="5">Alpha-amylase</fullName>
    </submittedName>
</protein>
<feature type="domain" description="Glycosyl hydrolase family 13 catalytic" evidence="4">
    <location>
        <begin position="85"/>
        <end position="433"/>
    </location>
</feature>
<dbReference type="CDD" id="cd11354">
    <property type="entry name" value="AmyAc_bac_CMD_like"/>
    <property type="match status" value="1"/>
</dbReference>
<dbReference type="SMART" id="SM00642">
    <property type="entry name" value="Aamy"/>
    <property type="match status" value="1"/>
</dbReference>
<dbReference type="InterPro" id="IPR017853">
    <property type="entry name" value="GH"/>
</dbReference>
<dbReference type="Gene3D" id="3.20.20.80">
    <property type="entry name" value="Glycosidases"/>
    <property type="match status" value="1"/>
</dbReference>
<feature type="region of interest" description="Disordered" evidence="3">
    <location>
        <begin position="1"/>
        <end position="71"/>
    </location>
</feature>
<proteinExistence type="predicted"/>
<dbReference type="GO" id="GO:0005975">
    <property type="term" value="P:carbohydrate metabolic process"/>
    <property type="evidence" value="ECO:0007669"/>
    <property type="project" value="InterPro"/>
</dbReference>
<dbReference type="PANTHER" id="PTHR10357:SF210">
    <property type="entry name" value="MALTODEXTRIN GLUCOSIDASE"/>
    <property type="match status" value="1"/>
</dbReference>
<organism evidence="5 6">
    <name type="scientific">Rhodoplanes roseus</name>
    <dbReference type="NCBI Taxonomy" id="29409"/>
    <lineage>
        <taxon>Bacteria</taxon>
        <taxon>Pseudomonadati</taxon>
        <taxon>Pseudomonadota</taxon>
        <taxon>Alphaproteobacteria</taxon>
        <taxon>Hyphomicrobiales</taxon>
        <taxon>Nitrobacteraceae</taxon>
        <taxon>Rhodoplanes</taxon>
    </lineage>
</organism>
<evidence type="ECO:0000256" key="3">
    <source>
        <dbReference type="SAM" id="MobiDB-lite"/>
    </source>
</evidence>
<dbReference type="SUPFAM" id="SSF51445">
    <property type="entry name" value="(Trans)glycosidases"/>
    <property type="match status" value="1"/>
</dbReference>
<comment type="caution">
    <text evidence="5">The sequence shown here is derived from an EMBL/GenBank/DDBJ whole genome shotgun (WGS) entry which is preliminary data.</text>
</comment>
<keyword evidence="1" id="KW-0378">Hydrolase</keyword>
<gene>
    <name evidence="5" type="ORF">CH341_00500</name>
</gene>
<name>A0A327L563_9BRAD</name>
<dbReference type="EMBL" id="NPEX01000002">
    <property type="protein sequence ID" value="RAI46079.1"/>
    <property type="molecule type" value="Genomic_DNA"/>
</dbReference>
<dbReference type="PANTHER" id="PTHR10357">
    <property type="entry name" value="ALPHA-AMYLASE FAMILY MEMBER"/>
    <property type="match status" value="1"/>
</dbReference>
<dbReference type="GO" id="GO:0016798">
    <property type="term" value="F:hydrolase activity, acting on glycosyl bonds"/>
    <property type="evidence" value="ECO:0007669"/>
    <property type="project" value="UniProtKB-KW"/>
</dbReference>
<evidence type="ECO:0000259" key="4">
    <source>
        <dbReference type="SMART" id="SM00642"/>
    </source>
</evidence>